<accession>A0ABU4UCH9</accession>
<dbReference type="PANTHER" id="PTHR28008:SF1">
    <property type="entry name" value="DOMAIN PROTEIN, PUTATIVE (AFU_ORTHOLOGUE AFUA_3G10980)-RELATED"/>
    <property type="match status" value="1"/>
</dbReference>
<keyword evidence="1" id="KW-0472">Membrane</keyword>
<keyword evidence="1" id="KW-0812">Transmembrane</keyword>
<feature type="transmembrane region" description="Helical" evidence="1">
    <location>
        <begin position="75"/>
        <end position="94"/>
    </location>
</feature>
<dbReference type="Pfam" id="PF04892">
    <property type="entry name" value="VanZ"/>
    <property type="match status" value="1"/>
</dbReference>
<reference evidence="3 4" key="1">
    <citation type="submission" date="2023-11" db="EMBL/GenBank/DDBJ databases">
        <authorList>
            <person name="Ouyang M.-Y."/>
        </authorList>
    </citation>
    <scope>NUCLEOTIDE SEQUENCE [LARGE SCALE GENOMIC DNA]</scope>
    <source>
        <strain evidence="3 4">OY6</strain>
    </source>
</reference>
<organism evidence="3 4">
    <name type="scientific">Methylomonas defluvii</name>
    <dbReference type="NCBI Taxonomy" id="3045149"/>
    <lineage>
        <taxon>Bacteria</taxon>
        <taxon>Pseudomonadati</taxon>
        <taxon>Pseudomonadota</taxon>
        <taxon>Gammaproteobacteria</taxon>
        <taxon>Methylococcales</taxon>
        <taxon>Methylococcaceae</taxon>
        <taxon>Methylomonas</taxon>
    </lineage>
</organism>
<feature type="transmembrane region" description="Helical" evidence="1">
    <location>
        <begin position="106"/>
        <end position="124"/>
    </location>
</feature>
<protein>
    <submittedName>
        <fullName evidence="3">VanZ family protein</fullName>
    </submittedName>
</protein>
<evidence type="ECO:0000313" key="3">
    <source>
        <dbReference type="EMBL" id="MDX8127143.1"/>
    </source>
</evidence>
<evidence type="ECO:0000256" key="1">
    <source>
        <dbReference type="SAM" id="Phobius"/>
    </source>
</evidence>
<comment type="caution">
    <text evidence="3">The sequence shown here is derived from an EMBL/GenBank/DDBJ whole genome shotgun (WGS) entry which is preliminary data.</text>
</comment>
<keyword evidence="1" id="KW-1133">Transmembrane helix</keyword>
<feature type="transmembrane region" description="Helical" evidence="1">
    <location>
        <begin position="9"/>
        <end position="27"/>
    </location>
</feature>
<dbReference type="InterPro" id="IPR006976">
    <property type="entry name" value="VanZ-like"/>
</dbReference>
<dbReference type="PANTHER" id="PTHR28008">
    <property type="entry name" value="DOMAIN PROTEIN, PUTATIVE (AFU_ORTHOLOGUE AFUA_3G10980)-RELATED"/>
    <property type="match status" value="1"/>
</dbReference>
<evidence type="ECO:0000259" key="2">
    <source>
        <dbReference type="Pfam" id="PF04892"/>
    </source>
</evidence>
<dbReference type="EMBL" id="JAXARY010000005">
    <property type="protein sequence ID" value="MDX8127143.1"/>
    <property type="molecule type" value="Genomic_DNA"/>
</dbReference>
<gene>
    <name evidence="3" type="ORF">QLH52_07615</name>
</gene>
<feature type="domain" description="VanZ-like" evidence="2">
    <location>
        <begin position="26"/>
        <end position="123"/>
    </location>
</feature>
<feature type="transmembrane region" description="Helical" evidence="1">
    <location>
        <begin position="47"/>
        <end position="68"/>
    </location>
</feature>
<sequence>MAHTERNRNLAMVFIVSSVAWIAILFIESSQPPAAIMGEVSGLDKVAHFLAFGVLALLVFGASFNLGLGRHLPAFFMPLLIVTVIGVADELYQLSNPSRAFELLDLVADISGAVICLYVYKLILKSRLMRRFNLSK</sequence>
<proteinExistence type="predicted"/>
<evidence type="ECO:0000313" key="4">
    <source>
        <dbReference type="Proteomes" id="UP001284537"/>
    </source>
</evidence>
<dbReference type="NCBIfam" id="NF037970">
    <property type="entry name" value="vanZ_1"/>
    <property type="match status" value="1"/>
</dbReference>
<dbReference type="Proteomes" id="UP001284537">
    <property type="component" value="Unassembled WGS sequence"/>
</dbReference>
<dbReference type="RefSeq" id="WP_319961119.1">
    <property type="nucleotide sequence ID" value="NZ_JAXARY010000005.1"/>
</dbReference>
<keyword evidence="4" id="KW-1185">Reference proteome</keyword>
<name>A0ABU4UCH9_9GAMM</name>